<evidence type="ECO:0000256" key="8">
    <source>
        <dbReference type="ARBA" id="ARBA00025709"/>
    </source>
</evidence>
<dbReference type="FunFam" id="1.10.287.1970:FF:000001">
    <property type="entry name" value="Alanine aminotransferase 2"/>
    <property type="match status" value="1"/>
</dbReference>
<comment type="catalytic activity">
    <reaction evidence="10">
        <text>glycine + 2-oxoglutarate = glyoxylate + L-glutamate</text>
        <dbReference type="Rhea" id="RHEA:14089"/>
        <dbReference type="ChEBI" id="CHEBI:16810"/>
        <dbReference type="ChEBI" id="CHEBI:29985"/>
        <dbReference type="ChEBI" id="CHEBI:36655"/>
        <dbReference type="ChEBI" id="CHEBI:57305"/>
        <dbReference type="EC" id="2.6.1.4"/>
    </reaction>
</comment>
<evidence type="ECO:0000256" key="1">
    <source>
        <dbReference type="ARBA" id="ARBA00001781"/>
    </source>
</evidence>
<protein>
    <recommendedName>
        <fullName evidence="11">Aminotransferase class I/classII large domain-containing protein</fullName>
    </recommendedName>
</protein>
<dbReference type="InterPro" id="IPR004839">
    <property type="entry name" value="Aminotransferase_I/II_large"/>
</dbReference>
<comment type="cofactor">
    <cofactor evidence="2">
        <name>pyridoxal 5'-phosphate</name>
        <dbReference type="ChEBI" id="CHEBI:597326"/>
    </cofactor>
</comment>
<evidence type="ECO:0000313" key="12">
    <source>
        <dbReference type="EMBL" id="KAK9807161.1"/>
    </source>
</evidence>
<comment type="pathway">
    <text evidence="7">Amino-acid degradation; L-alanine degradation via transaminase pathway; pyruvate from L-alanine: step 1/1.</text>
</comment>
<evidence type="ECO:0000256" key="10">
    <source>
        <dbReference type="ARBA" id="ARBA00052537"/>
    </source>
</evidence>
<dbReference type="PANTHER" id="PTHR11751">
    <property type="entry name" value="ALANINE AMINOTRANSFERASE"/>
    <property type="match status" value="1"/>
</dbReference>
<evidence type="ECO:0000313" key="13">
    <source>
        <dbReference type="Proteomes" id="UP001465755"/>
    </source>
</evidence>
<dbReference type="InterPro" id="IPR045088">
    <property type="entry name" value="ALAT1/2-like"/>
</dbReference>
<dbReference type="InterPro" id="IPR015424">
    <property type="entry name" value="PyrdxlP-dep_Trfase"/>
</dbReference>
<keyword evidence="6" id="KW-0663">Pyridoxal phosphate</keyword>
<comment type="similarity">
    <text evidence="9">Belongs to the class-I pyridoxal-phosphate-dependent aminotransferase family. Alanine aminotransferase subfamily.</text>
</comment>
<sequence>MGVSTQANGKQHDFITEDTLSERVRKAEYAVRGEIVARAGQLQKELQEGKKLPFESLVYCNIGNPQSLGQKPMTFLRQVLSLCDYPQLIEQPGIEKIFPADALSRAKEYLAACKSTGAYSESKGTALFRKEVSEAVERRDGHACNPDELFLTDGASAGVHLILRTIIRGEQDAVLTPIPQYPLYSATLALNGGTLVPYYLDEESGWQLSIDSLKKATDEARKDGKNVRALVVINPGNPCGQVLTRENQEEILQFCADEGVVLMADEVYQDNIYVQDKTWQSFKKVMRDTKTEIPLVSMHSVSKGFYGECGRRGAFMELVGLPQGVLGELGKLASISLCSNIAGQIATAIIMNPPKEGEPSHELWQQERKALLESLKKRSRMLAETLSKMEGVTINTPEGALYAMPRIRLPKKAVQEAEKISKAPDFFYCKSMLEETGIVTVPGSGFQQVKGTFHFRTTFLPQESEIGAVCERVSAFHKRFLEKYGPLEASD</sequence>
<dbReference type="Gene3D" id="1.10.287.1970">
    <property type="match status" value="1"/>
</dbReference>
<evidence type="ECO:0000256" key="5">
    <source>
        <dbReference type="ARBA" id="ARBA00022679"/>
    </source>
</evidence>
<dbReference type="EMBL" id="JALJOQ010000033">
    <property type="protein sequence ID" value="KAK9807161.1"/>
    <property type="molecule type" value="Genomic_DNA"/>
</dbReference>
<evidence type="ECO:0000256" key="2">
    <source>
        <dbReference type="ARBA" id="ARBA00001933"/>
    </source>
</evidence>
<dbReference type="CDD" id="cd00609">
    <property type="entry name" value="AAT_like"/>
    <property type="match status" value="1"/>
</dbReference>
<dbReference type="Gene3D" id="3.90.1150.10">
    <property type="entry name" value="Aspartate Aminotransferase, domain 1"/>
    <property type="match status" value="1"/>
</dbReference>
<dbReference type="InterPro" id="IPR015422">
    <property type="entry name" value="PyrdxlP-dep_Trfase_small"/>
</dbReference>
<evidence type="ECO:0000256" key="9">
    <source>
        <dbReference type="ARBA" id="ARBA00025785"/>
    </source>
</evidence>
<dbReference type="Proteomes" id="UP001465755">
    <property type="component" value="Unassembled WGS sequence"/>
</dbReference>
<dbReference type="GO" id="GO:0030170">
    <property type="term" value="F:pyridoxal phosphate binding"/>
    <property type="evidence" value="ECO:0007669"/>
    <property type="project" value="InterPro"/>
</dbReference>
<keyword evidence="5" id="KW-0808">Transferase</keyword>
<comment type="subunit">
    <text evidence="3">Homodimer.</text>
</comment>
<dbReference type="GO" id="GO:0004021">
    <property type="term" value="F:L-alanine:2-oxoglutarate aminotransferase activity"/>
    <property type="evidence" value="ECO:0007669"/>
    <property type="project" value="UniProtKB-ARBA"/>
</dbReference>
<proteinExistence type="inferred from homology"/>
<reference evidence="12 13" key="1">
    <citation type="journal article" date="2024" name="Nat. Commun.">
        <title>Phylogenomics reveals the evolutionary origins of lichenization in chlorophyte algae.</title>
        <authorList>
            <person name="Puginier C."/>
            <person name="Libourel C."/>
            <person name="Otte J."/>
            <person name="Skaloud P."/>
            <person name="Haon M."/>
            <person name="Grisel S."/>
            <person name="Petersen M."/>
            <person name="Berrin J.G."/>
            <person name="Delaux P.M."/>
            <person name="Dal Grande F."/>
            <person name="Keller J."/>
        </authorList>
    </citation>
    <scope>NUCLEOTIDE SEQUENCE [LARGE SCALE GENOMIC DNA]</scope>
    <source>
        <strain evidence="12 13">SAG 2036</strain>
    </source>
</reference>
<evidence type="ECO:0000256" key="6">
    <source>
        <dbReference type="ARBA" id="ARBA00022898"/>
    </source>
</evidence>
<accession>A0AAW1P6J3</accession>
<keyword evidence="13" id="KW-1185">Reference proteome</keyword>
<dbReference type="AlphaFoldDB" id="A0AAW1P6J3"/>
<evidence type="ECO:0000256" key="4">
    <source>
        <dbReference type="ARBA" id="ARBA00022576"/>
    </source>
</evidence>
<feature type="domain" description="Aminotransferase class I/classII large" evidence="11">
    <location>
        <begin position="101"/>
        <end position="472"/>
    </location>
</feature>
<gene>
    <name evidence="12" type="ORF">WJX73_002229</name>
</gene>
<organism evidence="12 13">
    <name type="scientific">Symbiochloris irregularis</name>
    <dbReference type="NCBI Taxonomy" id="706552"/>
    <lineage>
        <taxon>Eukaryota</taxon>
        <taxon>Viridiplantae</taxon>
        <taxon>Chlorophyta</taxon>
        <taxon>core chlorophytes</taxon>
        <taxon>Trebouxiophyceae</taxon>
        <taxon>Trebouxiales</taxon>
        <taxon>Trebouxiaceae</taxon>
        <taxon>Symbiochloris</taxon>
    </lineage>
</organism>
<comment type="caution">
    <text evidence="12">The sequence shown here is derived from an EMBL/GenBank/DDBJ whole genome shotgun (WGS) entry which is preliminary data.</text>
</comment>
<comment type="catalytic activity">
    <reaction evidence="1">
        <text>glyoxylate + L-alanine = glycine + pyruvate</text>
        <dbReference type="Rhea" id="RHEA:24248"/>
        <dbReference type="ChEBI" id="CHEBI:15361"/>
        <dbReference type="ChEBI" id="CHEBI:36655"/>
        <dbReference type="ChEBI" id="CHEBI:57305"/>
        <dbReference type="ChEBI" id="CHEBI:57972"/>
        <dbReference type="EC" id="2.6.1.44"/>
    </reaction>
</comment>
<keyword evidence="4" id="KW-0032">Aminotransferase</keyword>
<dbReference type="FunFam" id="3.90.1150.10:FF:000010">
    <property type="entry name" value="Alanine aminotransferase 2"/>
    <property type="match status" value="1"/>
</dbReference>
<evidence type="ECO:0000256" key="7">
    <source>
        <dbReference type="ARBA" id="ARBA00025708"/>
    </source>
</evidence>
<evidence type="ECO:0000256" key="3">
    <source>
        <dbReference type="ARBA" id="ARBA00011738"/>
    </source>
</evidence>
<dbReference type="PANTHER" id="PTHR11751:SF29">
    <property type="entry name" value="ALANINE TRANSAMINASE"/>
    <property type="match status" value="1"/>
</dbReference>
<dbReference type="SUPFAM" id="SSF53383">
    <property type="entry name" value="PLP-dependent transferases"/>
    <property type="match status" value="1"/>
</dbReference>
<dbReference type="GO" id="GO:0008453">
    <property type="term" value="F:alanine-glyoxylate transaminase activity"/>
    <property type="evidence" value="ECO:0007669"/>
    <property type="project" value="UniProtKB-EC"/>
</dbReference>
<dbReference type="Gene3D" id="3.40.640.10">
    <property type="entry name" value="Type I PLP-dependent aspartate aminotransferase-like (Major domain)"/>
    <property type="match status" value="1"/>
</dbReference>
<dbReference type="GO" id="GO:0047958">
    <property type="term" value="F:glycine:2-oxoglutarate aminotransferase activity"/>
    <property type="evidence" value="ECO:0007669"/>
    <property type="project" value="UniProtKB-EC"/>
</dbReference>
<name>A0AAW1P6J3_9CHLO</name>
<evidence type="ECO:0000259" key="11">
    <source>
        <dbReference type="Pfam" id="PF00155"/>
    </source>
</evidence>
<dbReference type="FunFam" id="3.40.640.10:FF:000012">
    <property type="entry name" value="alanine aminotransferase 2"/>
    <property type="match status" value="1"/>
</dbReference>
<comment type="pathway">
    <text evidence="8">Photosynthesis; C4 acid pathway.</text>
</comment>
<dbReference type="Pfam" id="PF00155">
    <property type="entry name" value="Aminotran_1_2"/>
    <property type="match status" value="1"/>
</dbReference>
<dbReference type="InterPro" id="IPR015421">
    <property type="entry name" value="PyrdxlP-dep_Trfase_major"/>
</dbReference>